<comment type="caution">
    <text evidence="4">The sequence shown here is derived from an EMBL/GenBank/DDBJ whole genome shotgun (WGS) entry which is preliminary data.</text>
</comment>
<dbReference type="RefSeq" id="WP_245931763.1">
    <property type="nucleotide sequence ID" value="NZ_CP154825.1"/>
</dbReference>
<keyword evidence="1" id="KW-0175">Coiled coil</keyword>
<dbReference type="Proteomes" id="UP000239203">
    <property type="component" value="Unassembled WGS sequence"/>
</dbReference>
<protein>
    <submittedName>
        <fullName evidence="4">Uncharacterized protein (TIGR02231 family)</fullName>
    </submittedName>
</protein>
<dbReference type="AlphaFoldDB" id="A0A2S6GC75"/>
<dbReference type="PANTHER" id="PTHR31005:SF8">
    <property type="entry name" value="DUF4139 DOMAIN-CONTAINING PROTEIN"/>
    <property type="match status" value="1"/>
</dbReference>
<evidence type="ECO:0000256" key="1">
    <source>
        <dbReference type="SAM" id="Coils"/>
    </source>
</evidence>
<feature type="domain" description="DUF4140" evidence="3">
    <location>
        <begin position="12"/>
        <end position="109"/>
    </location>
</feature>
<feature type="coiled-coil region" evidence="1">
    <location>
        <begin position="152"/>
        <end position="179"/>
    </location>
</feature>
<dbReference type="PANTHER" id="PTHR31005">
    <property type="entry name" value="DUF4139 DOMAIN-CONTAINING PROTEIN"/>
    <property type="match status" value="1"/>
</dbReference>
<evidence type="ECO:0000313" key="5">
    <source>
        <dbReference type="Proteomes" id="UP000239203"/>
    </source>
</evidence>
<name>A0A2S6GC75_9PSEU</name>
<keyword evidence="5" id="KW-1185">Reference proteome</keyword>
<evidence type="ECO:0000259" key="2">
    <source>
        <dbReference type="Pfam" id="PF13598"/>
    </source>
</evidence>
<dbReference type="Pfam" id="PF13598">
    <property type="entry name" value="DUF4139"/>
    <property type="match status" value="1"/>
</dbReference>
<dbReference type="InterPro" id="IPR025554">
    <property type="entry name" value="DUF4140"/>
</dbReference>
<accession>A0A2S6GC75</accession>
<sequence>MSTRLDAPITAVTVYPGQARVTRRATVTAAEGEQRVVVGGLPRDLHPDSVRVSGHGPATVLGVDVRPERNPRTQDAALGELEERRDALQRAQADQADRLTVLDTRLEVLNAMARRTSATFAQALARDEAAPGRVAEVGAALAEQLTDAHRQRREVVESIRRTQEELDEAERRLADRRQVGEPDNTAVEVDLAATAAAEVELEVSYLVDSANWESRYDIRLSAETLSLTWYGLVTQYSGEDWPECDLRLSTARPAHGVDVPELSPWYLDALKPVPPPAPRASASRAGFGAAAPMAAPAGVPLGYSAAPIAESYAVAEQGAAATTYRPSRPIAVPADGTAHRTTVTAIELPASVDHVTVPLRGPEAYLRAKVTNNSEHTLRAGRASIFHDAEFVGVTNLAVWAPGEEVELALGIDDRVRVERDLVKRSAGKAVLGGTRREEATYRIKVGNFGPHRSKITVVDQVPVSRSEAIVVRDVVVKPQPSEQTDLGELTWALDVPAGETAEITIGFRVDVAKGTTLAGWRD</sequence>
<dbReference type="EMBL" id="PTIX01000036">
    <property type="protein sequence ID" value="PPK62206.1"/>
    <property type="molecule type" value="Genomic_DNA"/>
</dbReference>
<evidence type="ECO:0000259" key="3">
    <source>
        <dbReference type="Pfam" id="PF13600"/>
    </source>
</evidence>
<feature type="domain" description="DUF4139" evidence="2">
    <location>
        <begin position="201"/>
        <end position="511"/>
    </location>
</feature>
<proteinExistence type="predicted"/>
<dbReference type="NCBIfam" id="TIGR02231">
    <property type="entry name" value="mucoidy inhibitor MuiA family protein"/>
    <property type="match status" value="1"/>
</dbReference>
<dbReference type="InterPro" id="IPR037291">
    <property type="entry name" value="DUF4139"/>
</dbReference>
<gene>
    <name evidence="4" type="ORF">CLV40_13617</name>
</gene>
<reference evidence="4 5" key="1">
    <citation type="submission" date="2018-02" db="EMBL/GenBank/DDBJ databases">
        <title>Genomic Encyclopedia of Archaeal and Bacterial Type Strains, Phase II (KMG-II): from individual species to whole genera.</title>
        <authorList>
            <person name="Goeker M."/>
        </authorList>
    </citation>
    <scope>NUCLEOTIDE SEQUENCE [LARGE SCALE GENOMIC DNA]</scope>
    <source>
        <strain evidence="4 5">YU 961-1</strain>
    </source>
</reference>
<evidence type="ECO:0000313" key="4">
    <source>
        <dbReference type="EMBL" id="PPK62206.1"/>
    </source>
</evidence>
<dbReference type="InterPro" id="IPR011935">
    <property type="entry name" value="CHP02231"/>
</dbReference>
<dbReference type="Pfam" id="PF13600">
    <property type="entry name" value="DUF4140"/>
    <property type="match status" value="1"/>
</dbReference>
<organism evidence="4 5">
    <name type="scientific">Actinokineospora auranticolor</name>
    <dbReference type="NCBI Taxonomy" id="155976"/>
    <lineage>
        <taxon>Bacteria</taxon>
        <taxon>Bacillati</taxon>
        <taxon>Actinomycetota</taxon>
        <taxon>Actinomycetes</taxon>
        <taxon>Pseudonocardiales</taxon>
        <taxon>Pseudonocardiaceae</taxon>
        <taxon>Actinokineospora</taxon>
    </lineage>
</organism>